<keyword evidence="9 15" id="KW-0808">Transferase</keyword>
<evidence type="ECO:0000259" key="14">
    <source>
        <dbReference type="SMART" id="SM00065"/>
    </source>
</evidence>
<dbReference type="PRINTS" id="PR01736">
    <property type="entry name" value="PHPHTRNFRASE"/>
</dbReference>
<dbReference type="InterPro" id="IPR006318">
    <property type="entry name" value="PTS_EI-like"/>
</dbReference>
<dbReference type="InterPro" id="IPR040442">
    <property type="entry name" value="Pyrv_kinase-like_dom_sf"/>
</dbReference>
<dbReference type="PANTHER" id="PTHR46244">
    <property type="entry name" value="PHOSPHOENOLPYRUVATE-PROTEIN PHOSPHOTRANSFERASE"/>
    <property type="match status" value="1"/>
</dbReference>
<keyword evidence="6" id="KW-0813">Transport</keyword>
<evidence type="ECO:0000256" key="9">
    <source>
        <dbReference type="ARBA" id="ARBA00022679"/>
    </source>
</evidence>
<protein>
    <recommendedName>
        <fullName evidence="5">phosphoenolpyruvate--protein phosphotransferase</fullName>
        <ecNumber evidence="5">2.7.3.9</ecNumber>
    </recommendedName>
</protein>
<sequence>MLHVLRQIVQEVNSASSLEEALGIIVSRVRVAMGTEVCSVYLREEDGDRFVFSATEGLNKDQVGIASLARGEGLVGTVAEREEPLNLENAENHPNFRFFPDLGEEHFNAFLGVPIIHQRAVLGVLVVQQADHRRFDEGEEAFLVTMSAQLAAVIAHARVTGAVGSDEVAAGAPTKIGGVPGAPGIAIGTAVVVSPIADLYAVPQKLVENRREELKAFRYALGRVREDIRGVAENLGGELSPEDHALFDVYLGILDDSSIGREVVGLIREGHWAQGALSRVMIEHIRHFERMEHSYLKERAVDVRDLGTRVLAYLQAESREEQVFPDQTVLVSEELTASSLGEIPREKLAGLISVRGSGNSHVAILARAMGVPTVMGAVDLPYTKLQGRSVAIDGYNGTVHLNPPPEVLSRFEAILDSDRELSRDLESLRDQPCVTQDGHRMPLWVNTGLMADVSRSLEHGAEGVGLYRTEVPFLLRERFPSEEEQRQIYRSQLEAFAPRPVTMRTLDIGGDKALPYFPIEEDNPFLGWRGIRVTLDHPEIFLSQVRAMLKANAGLGNLRIMLPMISSVSELDEALELIHRSHRELIQEGVDTPLPRIGVMVEVPSAVYQARALARRVDFLSVGSNDLTQYLLAVDRNNARVADLYHSLHPAVLGALQQVAVAARSEGKKVGICGELAGDPEGAVLLLAMGYDMLSMNATSLPKVKKALRNVSLAEARGLLEEVMQHEDPGAIHARMECFLAEHGMEKFIHSPVA</sequence>
<feature type="domain" description="GAF" evidence="14">
    <location>
        <begin position="17"/>
        <end position="164"/>
    </location>
</feature>
<dbReference type="RefSeq" id="WP_117952642.1">
    <property type="nucleotide sequence ID" value="NZ_QRAN01000002.1"/>
</dbReference>
<dbReference type="Pfam" id="PF01590">
    <property type="entry name" value="GAF"/>
    <property type="match status" value="1"/>
</dbReference>
<evidence type="ECO:0000256" key="12">
    <source>
        <dbReference type="ARBA" id="ARBA00022777"/>
    </source>
</evidence>
<dbReference type="GO" id="GO:0009401">
    <property type="term" value="P:phosphoenolpyruvate-dependent sugar phosphotransferase system"/>
    <property type="evidence" value="ECO:0007669"/>
    <property type="project" value="UniProtKB-KW"/>
</dbReference>
<evidence type="ECO:0000256" key="10">
    <source>
        <dbReference type="ARBA" id="ARBA00022683"/>
    </source>
</evidence>
<comment type="similarity">
    <text evidence="4">Belongs to the PEP-utilizing enzyme family.</text>
</comment>
<dbReference type="SUPFAM" id="SSF52009">
    <property type="entry name" value="Phosphohistidine domain"/>
    <property type="match status" value="1"/>
</dbReference>
<evidence type="ECO:0000256" key="3">
    <source>
        <dbReference type="ARBA" id="ARBA00004496"/>
    </source>
</evidence>
<dbReference type="GO" id="GO:0008965">
    <property type="term" value="F:phosphoenolpyruvate-protein phosphotransferase activity"/>
    <property type="evidence" value="ECO:0007669"/>
    <property type="project" value="UniProtKB-EC"/>
</dbReference>
<dbReference type="Pfam" id="PF00391">
    <property type="entry name" value="PEP-utilizers"/>
    <property type="match status" value="1"/>
</dbReference>
<dbReference type="InterPro" id="IPR050499">
    <property type="entry name" value="PEP-utilizing_PTS_enzyme"/>
</dbReference>
<dbReference type="EMBL" id="QRAN01000002">
    <property type="protein sequence ID" value="RLQ23464.1"/>
    <property type="molecule type" value="Genomic_DNA"/>
</dbReference>
<dbReference type="SUPFAM" id="SSF51621">
    <property type="entry name" value="Phosphoenolpyruvate/pyruvate domain"/>
    <property type="match status" value="1"/>
</dbReference>
<comment type="subcellular location">
    <subcellularLocation>
        <location evidence="3">Cytoplasm</location>
    </subcellularLocation>
</comment>
<organism evidence="15 16">
    <name type="scientific">Seongchinamella sediminis</name>
    <dbReference type="NCBI Taxonomy" id="2283635"/>
    <lineage>
        <taxon>Bacteria</taxon>
        <taxon>Pseudomonadati</taxon>
        <taxon>Pseudomonadota</taxon>
        <taxon>Gammaproteobacteria</taxon>
        <taxon>Cellvibrionales</taxon>
        <taxon>Halieaceae</taxon>
        <taxon>Seongchinamella</taxon>
    </lineage>
</organism>
<dbReference type="SUPFAM" id="SSF47831">
    <property type="entry name" value="Enzyme I of the PEP:sugar phosphotransferase system HPr-binding (sub)domain"/>
    <property type="match status" value="1"/>
</dbReference>
<reference evidence="15 16" key="1">
    <citation type="submission" date="2018-07" db="EMBL/GenBank/DDBJ databases">
        <title>Halioglobus sp. genome submission.</title>
        <authorList>
            <person name="Ye M.-Q."/>
            <person name="Du Z.-J."/>
        </authorList>
    </citation>
    <scope>NUCLEOTIDE SEQUENCE [LARGE SCALE GENOMIC DNA]</scope>
    <source>
        <strain evidence="15 16">U0301</strain>
    </source>
</reference>
<dbReference type="InterPro" id="IPR036618">
    <property type="entry name" value="PtsI_HPr-bd_sf"/>
</dbReference>
<keyword evidence="7" id="KW-0963">Cytoplasm</keyword>
<dbReference type="PROSITE" id="PS00742">
    <property type="entry name" value="PEP_ENZYMES_2"/>
    <property type="match status" value="1"/>
</dbReference>
<dbReference type="NCBIfam" id="TIGR01417">
    <property type="entry name" value="PTS_I_fam"/>
    <property type="match status" value="1"/>
</dbReference>
<evidence type="ECO:0000256" key="1">
    <source>
        <dbReference type="ARBA" id="ARBA00000683"/>
    </source>
</evidence>
<dbReference type="GO" id="GO:0046872">
    <property type="term" value="F:metal ion binding"/>
    <property type="evidence" value="ECO:0007669"/>
    <property type="project" value="UniProtKB-KW"/>
</dbReference>
<dbReference type="NCBIfam" id="NF008283">
    <property type="entry name" value="PRK11061.1"/>
    <property type="match status" value="1"/>
</dbReference>
<gene>
    <name evidence="15" type="primary">ptsP</name>
    <name evidence="15" type="ORF">DWB85_02615</name>
</gene>
<proteinExistence type="inferred from homology"/>
<evidence type="ECO:0000256" key="5">
    <source>
        <dbReference type="ARBA" id="ARBA00012232"/>
    </source>
</evidence>
<dbReference type="Gene3D" id="3.50.30.10">
    <property type="entry name" value="Phosphohistidine domain"/>
    <property type="match status" value="1"/>
</dbReference>
<dbReference type="InterPro" id="IPR008731">
    <property type="entry name" value="PTS_EIN"/>
</dbReference>
<comment type="caution">
    <text evidence="15">The sequence shown here is derived from an EMBL/GenBank/DDBJ whole genome shotgun (WGS) entry which is preliminary data.</text>
</comment>
<dbReference type="InterPro" id="IPR008279">
    <property type="entry name" value="PEP-util_enz_mobile_dom"/>
</dbReference>
<dbReference type="Gene3D" id="3.20.20.60">
    <property type="entry name" value="Phosphoenolpyruvate-binding domains"/>
    <property type="match status" value="1"/>
</dbReference>
<keyword evidence="13" id="KW-0460">Magnesium</keyword>
<dbReference type="InterPro" id="IPR029016">
    <property type="entry name" value="GAF-like_dom_sf"/>
</dbReference>
<dbReference type="EC" id="2.7.3.9" evidence="5"/>
<dbReference type="Gene3D" id="1.10.274.10">
    <property type="entry name" value="PtsI, HPr-binding domain"/>
    <property type="match status" value="1"/>
</dbReference>
<comment type="catalytic activity">
    <reaction evidence="1">
        <text>L-histidyl-[protein] + phosphoenolpyruvate = N(pros)-phospho-L-histidyl-[protein] + pyruvate</text>
        <dbReference type="Rhea" id="RHEA:23880"/>
        <dbReference type="Rhea" id="RHEA-COMP:9745"/>
        <dbReference type="Rhea" id="RHEA-COMP:9746"/>
        <dbReference type="ChEBI" id="CHEBI:15361"/>
        <dbReference type="ChEBI" id="CHEBI:29979"/>
        <dbReference type="ChEBI" id="CHEBI:58702"/>
        <dbReference type="ChEBI" id="CHEBI:64837"/>
        <dbReference type="EC" id="2.7.3.9"/>
    </reaction>
</comment>
<dbReference type="OrthoDB" id="9765468at2"/>
<dbReference type="Gene3D" id="3.30.450.40">
    <property type="match status" value="1"/>
</dbReference>
<dbReference type="AlphaFoldDB" id="A0A3L7E1W5"/>
<keyword evidence="10" id="KW-0598">Phosphotransferase system</keyword>
<name>A0A3L7E1W5_9GAMM</name>
<comment type="cofactor">
    <cofactor evidence="2">
        <name>Mg(2+)</name>
        <dbReference type="ChEBI" id="CHEBI:18420"/>
    </cofactor>
</comment>
<dbReference type="InterPro" id="IPR003018">
    <property type="entry name" value="GAF"/>
</dbReference>
<dbReference type="InterPro" id="IPR000121">
    <property type="entry name" value="PEP_util_C"/>
</dbReference>
<accession>A0A3L7E1W5</accession>
<evidence type="ECO:0000256" key="11">
    <source>
        <dbReference type="ARBA" id="ARBA00022723"/>
    </source>
</evidence>
<evidence type="ECO:0000256" key="8">
    <source>
        <dbReference type="ARBA" id="ARBA00022597"/>
    </source>
</evidence>
<evidence type="ECO:0000313" key="15">
    <source>
        <dbReference type="EMBL" id="RLQ23464.1"/>
    </source>
</evidence>
<dbReference type="PANTHER" id="PTHR46244:SF1">
    <property type="entry name" value="PHOSPHOENOLPYRUVATE-DEPENDENT PHOSPHOTRANSFERASE SYSTEM"/>
    <property type="match status" value="1"/>
</dbReference>
<evidence type="ECO:0000256" key="7">
    <source>
        <dbReference type="ARBA" id="ARBA00022490"/>
    </source>
</evidence>
<dbReference type="GO" id="GO:0005737">
    <property type="term" value="C:cytoplasm"/>
    <property type="evidence" value="ECO:0007669"/>
    <property type="project" value="UniProtKB-SubCell"/>
</dbReference>
<dbReference type="SUPFAM" id="SSF55781">
    <property type="entry name" value="GAF domain-like"/>
    <property type="match status" value="1"/>
</dbReference>
<dbReference type="Proteomes" id="UP000265509">
    <property type="component" value="Unassembled WGS sequence"/>
</dbReference>
<dbReference type="InterPro" id="IPR015813">
    <property type="entry name" value="Pyrv/PenolPyrv_kinase-like_dom"/>
</dbReference>
<dbReference type="GO" id="GO:0016301">
    <property type="term" value="F:kinase activity"/>
    <property type="evidence" value="ECO:0007669"/>
    <property type="project" value="UniProtKB-KW"/>
</dbReference>
<dbReference type="InterPro" id="IPR036637">
    <property type="entry name" value="Phosphohistidine_dom_sf"/>
</dbReference>
<keyword evidence="16" id="KW-1185">Reference proteome</keyword>
<keyword evidence="12" id="KW-0418">Kinase</keyword>
<evidence type="ECO:0000256" key="4">
    <source>
        <dbReference type="ARBA" id="ARBA00007837"/>
    </source>
</evidence>
<keyword evidence="8" id="KW-0762">Sugar transport</keyword>
<dbReference type="Pfam" id="PF02896">
    <property type="entry name" value="PEP-utilizers_C"/>
    <property type="match status" value="1"/>
</dbReference>
<evidence type="ECO:0000256" key="2">
    <source>
        <dbReference type="ARBA" id="ARBA00001946"/>
    </source>
</evidence>
<evidence type="ECO:0000256" key="6">
    <source>
        <dbReference type="ARBA" id="ARBA00022448"/>
    </source>
</evidence>
<dbReference type="SMART" id="SM00065">
    <property type="entry name" value="GAF"/>
    <property type="match status" value="1"/>
</dbReference>
<dbReference type="Pfam" id="PF05524">
    <property type="entry name" value="PEP-utilisers_N"/>
    <property type="match status" value="1"/>
</dbReference>
<evidence type="ECO:0000256" key="13">
    <source>
        <dbReference type="ARBA" id="ARBA00022842"/>
    </source>
</evidence>
<evidence type="ECO:0000313" key="16">
    <source>
        <dbReference type="Proteomes" id="UP000265509"/>
    </source>
</evidence>
<dbReference type="InterPro" id="IPR023151">
    <property type="entry name" value="PEP_util_CS"/>
</dbReference>
<keyword evidence="11" id="KW-0479">Metal-binding</keyword>
<keyword evidence="15" id="KW-0670">Pyruvate</keyword>